<dbReference type="Proteomes" id="UP000276133">
    <property type="component" value="Unassembled WGS sequence"/>
</dbReference>
<evidence type="ECO:0000313" key="1">
    <source>
        <dbReference type="EMBL" id="RNA12752.1"/>
    </source>
</evidence>
<reference evidence="1 2" key="1">
    <citation type="journal article" date="2018" name="Sci. Rep.">
        <title>Genomic signatures of local adaptation to the degree of environmental predictability in rotifers.</title>
        <authorList>
            <person name="Franch-Gras L."/>
            <person name="Hahn C."/>
            <person name="Garcia-Roger E.M."/>
            <person name="Carmona M.J."/>
            <person name="Serra M."/>
            <person name="Gomez A."/>
        </authorList>
    </citation>
    <scope>NUCLEOTIDE SEQUENCE [LARGE SCALE GENOMIC DNA]</scope>
    <source>
        <strain evidence="1">HYR1</strain>
    </source>
</reference>
<proteinExistence type="predicted"/>
<protein>
    <submittedName>
        <fullName evidence="1">Uncharacterized protein</fullName>
    </submittedName>
</protein>
<accession>A0A3M7QN39</accession>
<name>A0A3M7QN39_BRAPC</name>
<organism evidence="1 2">
    <name type="scientific">Brachionus plicatilis</name>
    <name type="common">Marine rotifer</name>
    <name type="synonym">Brachionus muelleri</name>
    <dbReference type="NCBI Taxonomy" id="10195"/>
    <lineage>
        <taxon>Eukaryota</taxon>
        <taxon>Metazoa</taxon>
        <taxon>Spiralia</taxon>
        <taxon>Gnathifera</taxon>
        <taxon>Rotifera</taxon>
        <taxon>Eurotatoria</taxon>
        <taxon>Monogononta</taxon>
        <taxon>Pseudotrocha</taxon>
        <taxon>Ploima</taxon>
        <taxon>Brachionidae</taxon>
        <taxon>Brachionus</taxon>
    </lineage>
</organism>
<dbReference type="EMBL" id="REGN01005624">
    <property type="protein sequence ID" value="RNA12752.1"/>
    <property type="molecule type" value="Genomic_DNA"/>
</dbReference>
<comment type="caution">
    <text evidence="1">The sequence shown here is derived from an EMBL/GenBank/DDBJ whole genome shotgun (WGS) entry which is preliminary data.</text>
</comment>
<dbReference type="AlphaFoldDB" id="A0A3M7QN39"/>
<sequence>MSFVFKISLIIKIPREFKYLISFWFNKFSFSIQLLLIIEALRLIELVIDKPFLKNLNTISRIFNLIKICELVECFKLITWNLKETLFSVDFLFGMKYTLEFQSNKHLLLSLNKTFEILNKKFQFLLMLSSSKF</sequence>
<evidence type="ECO:0000313" key="2">
    <source>
        <dbReference type="Proteomes" id="UP000276133"/>
    </source>
</evidence>
<keyword evidence="2" id="KW-1185">Reference proteome</keyword>
<gene>
    <name evidence="1" type="ORF">BpHYR1_032141</name>
</gene>